<dbReference type="Proteomes" id="UP000252884">
    <property type="component" value="Unassembled WGS sequence"/>
</dbReference>
<evidence type="ECO:0000313" key="6">
    <source>
        <dbReference type="Proteomes" id="UP000252884"/>
    </source>
</evidence>
<dbReference type="GO" id="GO:0016887">
    <property type="term" value="F:ATP hydrolysis activity"/>
    <property type="evidence" value="ECO:0007669"/>
    <property type="project" value="InterPro"/>
</dbReference>
<keyword evidence="1" id="KW-1003">Cell membrane</keyword>
<accession>A0A368XRK7</accession>
<dbReference type="SMART" id="SM00382">
    <property type="entry name" value="AAA"/>
    <property type="match status" value="1"/>
</dbReference>
<sequence>MIDIQGLRFAFPGEPPLVADWSARIGPGITLLHGDTGAGKSLLLRLLAGVQAADAGRLQIGDAVLADAPTRYRAQLFFVDPATQQFDQMTGQACLAQLAGADADQALRDALVDGFGLAPHLEKSLYMLSTGSRRKVWLAAALAGRRPVVLLDEPAAALDQGSVRCLWDVLAQIGATRRRTVVVASSEATTSLPLAARIDLPLR</sequence>
<evidence type="ECO:0000256" key="3">
    <source>
        <dbReference type="ARBA" id="ARBA00022840"/>
    </source>
</evidence>
<evidence type="ECO:0000256" key="2">
    <source>
        <dbReference type="ARBA" id="ARBA00022741"/>
    </source>
</evidence>
<dbReference type="InterPro" id="IPR027417">
    <property type="entry name" value="P-loop_NTPase"/>
</dbReference>
<organism evidence="5 6">
    <name type="scientific">Pseudorhodoferax soli</name>
    <dbReference type="NCBI Taxonomy" id="545864"/>
    <lineage>
        <taxon>Bacteria</taxon>
        <taxon>Pseudomonadati</taxon>
        <taxon>Pseudomonadota</taxon>
        <taxon>Betaproteobacteria</taxon>
        <taxon>Burkholderiales</taxon>
        <taxon>Comamonadaceae</taxon>
    </lineage>
</organism>
<reference evidence="5 6" key="1">
    <citation type="submission" date="2018-07" db="EMBL/GenBank/DDBJ databases">
        <title>Genomic Encyclopedia of Type Strains, Phase IV (KMG-IV): sequencing the most valuable type-strain genomes for metagenomic binning, comparative biology and taxonomic classification.</title>
        <authorList>
            <person name="Goeker M."/>
        </authorList>
    </citation>
    <scope>NUCLEOTIDE SEQUENCE [LARGE SCALE GENOMIC DNA]</scope>
    <source>
        <strain evidence="5 6">DSM 21634</strain>
    </source>
</reference>
<keyword evidence="3" id="KW-0067">ATP-binding</keyword>
<dbReference type="GO" id="GO:0005524">
    <property type="term" value="F:ATP binding"/>
    <property type="evidence" value="ECO:0007669"/>
    <property type="project" value="UniProtKB-KW"/>
</dbReference>
<dbReference type="InterPro" id="IPR003439">
    <property type="entry name" value="ABC_transporter-like_ATP-bd"/>
</dbReference>
<dbReference type="InterPro" id="IPR003593">
    <property type="entry name" value="AAA+_ATPase"/>
</dbReference>
<proteinExistence type="predicted"/>
<keyword evidence="1" id="KW-0472">Membrane</keyword>
<name>A0A368XRK7_9BURK</name>
<dbReference type="PANTHER" id="PTHR43158:SF2">
    <property type="entry name" value="SKFA PEPTIDE EXPORT ATP-BINDING PROTEIN SKFE"/>
    <property type="match status" value="1"/>
</dbReference>
<dbReference type="RefSeq" id="WP_245965794.1">
    <property type="nucleotide sequence ID" value="NZ_QPJK01000005.1"/>
</dbReference>
<protein>
    <submittedName>
        <fullName evidence="5">ABC transporter family protein</fullName>
    </submittedName>
</protein>
<dbReference type="PROSITE" id="PS50893">
    <property type="entry name" value="ABC_TRANSPORTER_2"/>
    <property type="match status" value="1"/>
</dbReference>
<evidence type="ECO:0000256" key="1">
    <source>
        <dbReference type="ARBA" id="ARBA00022475"/>
    </source>
</evidence>
<gene>
    <name evidence="5" type="ORF">DES41_105544</name>
</gene>
<keyword evidence="6" id="KW-1185">Reference proteome</keyword>
<evidence type="ECO:0000313" key="5">
    <source>
        <dbReference type="EMBL" id="RCW70601.1"/>
    </source>
</evidence>
<feature type="domain" description="ABC transporter" evidence="4">
    <location>
        <begin position="2"/>
        <end position="202"/>
    </location>
</feature>
<evidence type="ECO:0000259" key="4">
    <source>
        <dbReference type="PROSITE" id="PS50893"/>
    </source>
</evidence>
<dbReference type="AlphaFoldDB" id="A0A368XRK7"/>
<dbReference type="SUPFAM" id="SSF52540">
    <property type="entry name" value="P-loop containing nucleoside triphosphate hydrolases"/>
    <property type="match status" value="1"/>
</dbReference>
<comment type="caution">
    <text evidence="5">The sequence shown here is derived from an EMBL/GenBank/DDBJ whole genome shotgun (WGS) entry which is preliminary data.</text>
</comment>
<dbReference type="PANTHER" id="PTHR43158">
    <property type="entry name" value="SKFA PEPTIDE EXPORT ATP-BINDING PROTEIN SKFE"/>
    <property type="match status" value="1"/>
</dbReference>
<dbReference type="Pfam" id="PF00005">
    <property type="entry name" value="ABC_tran"/>
    <property type="match status" value="1"/>
</dbReference>
<dbReference type="Gene3D" id="3.40.50.300">
    <property type="entry name" value="P-loop containing nucleotide triphosphate hydrolases"/>
    <property type="match status" value="1"/>
</dbReference>
<keyword evidence="2" id="KW-0547">Nucleotide-binding</keyword>
<dbReference type="EMBL" id="QPJK01000005">
    <property type="protein sequence ID" value="RCW70601.1"/>
    <property type="molecule type" value="Genomic_DNA"/>
</dbReference>